<protein>
    <recommendedName>
        <fullName evidence="4">Pentatricopeptide repeat-containing protein-mitochondrial domain-containing protein</fullName>
    </recommendedName>
</protein>
<evidence type="ECO:0000256" key="1">
    <source>
        <dbReference type="ARBA" id="ARBA00007626"/>
    </source>
</evidence>
<sequence length="629" mass="71750">MAARAFIADGLWQCLCPAYPRFSATRPRIPSRKRILSFYRVTFSTASDDDSRIHNEKPSQSQHLVFRRIGSDYSSPRTTGTYHGIAPKWYFPPKHTPLVQKRLLLEIIPKDDSADVPALYELLAKEAARSDPGLVWYIVEHLVVTCREKPNRQLYSAMIRACSSATRGGAAMLAEIITEMQDEGIELDEEICHYVLEVLSVHPDYNLLTLMLEHMDSKWYVLSEFGQHSVIASLIKDRQFELAMDRMEAMVDGGTPVEPWLHDMLYYIMAECTPNNITEALHILQLRENSSTYPISANMWQHLLDSASSQSHYDAVKYVWRKRVEPAYMVPPTGICLNVLMTASRAGDVELATDVFRLLSARNVVLDRSHYELLIDAYLAAHDLETALSVLSIMTDAHVYIDASCTRTLYRYLISNSARPNQAIDCLRRIQLRGAPIPVPAMDVIIEATVQLNRFEDAMHFWSLLPDICTGGKPETSTINILLRGCVRNTRREIATYLAQYMIDNGLQPNLLTYDRLVLVHLHSPDTWDAAFSYFDEMLSRDWEPRPGTWRFLVRKTAEAGDPRCRWAIEQMIARNAVFDPQTVGAIAAAFPGKDDQRTWLKPVFRRERNSRVGEDSGGNWLDRSFELV</sequence>
<dbReference type="InterPro" id="IPR011990">
    <property type="entry name" value="TPR-like_helical_dom_sf"/>
</dbReference>
<dbReference type="EMBL" id="ML996566">
    <property type="protein sequence ID" value="KAF2762237.1"/>
    <property type="molecule type" value="Genomic_DNA"/>
</dbReference>
<dbReference type="AlphaFoldDB" id="A0A6A6WJV8"/>
<comment type="similarity">
    <text evidence="1">Belongs to the PPR family. P subfamily.</text>
</comment>
<dbReference type="PANTHER" id="PTHR46128">
    <property type="entry name" value="MITOCHONDRIAL GROUP I INTRON SPLICING FACTOR CCM1"/>
    <property type="match status" value="1"/>
</dbReference>
<dbReference type="GeneID" id="54487556"/>
<evidence type="ECO:0000259" key="4">
    <source>
        <dbReference type="Pfam" id="PF23276"/>
    </source>
</evidence>
<accession>A0A6A6WJV8</accession>
<keyword evidence="2" id="KW-0677">Repeat</keyword>
<dbReference type="InterPro" id="IPR057027">
    <property type="entry name" value="TPR_mt"/>
</dbReference>
<evidence type="ECO:0000313" key="5">
    <source>
        <dbReference type="EMBL" id="KAF2762237.1"/>
    </source>
</evidence>
<evidence type="ECO:0000256" key="2">
    <source>
        <dbReference type="ARBA" id="ARBA00022737"/>
    </source>
</evidence>
<dbReference type="InterPro" id="IPR002885">
    <property type="entry name" value="PPR_rpt"/>
</dbReference>
<dbReference type="PROSITE" id="PS51375">
    <property type="entry name" value="PPR"/>
    <property type="match status" value="1"/>
</dbReference>
<evidence type="ECO:0000313" key="6">
    <source>
        <dbReference type="Proteomes" id="UP000799437"/>
    </source>
</evidence>
<dbReference type="RefSeq" id="XP_033604688.1">
    <property type="nucleotide sequence ID" value="XM_033746502.1"/>
</dbReference>
<feature type="domain" description="Pentatricopeptide repeat-containing protein-mitochondrial" evidence="4">
    <location>
        <begin position="334"/>
        <end position="462"/>
    </location>
</feature>
<evidence type="ECO:0000256" key="3">
    <source>
        <dbReference type="PROSITE-ProRule" id="PRU00708"/>
    </source>
</evidence>
<feature type="repeat" description="PPR" evidence="3">
    <location>
        <begin position="475"/>
        <end position="509"/>
    </location>
</feature>
<dbReference type="Gene3D" id="1.25.40.10">
    <property type="entry name" value="Tetratricopeptide repeat domain"/>
    <property type="match status" value="3"/>
</dbReference>
<dbReference type="OrthoDB" id="747253at2759"/>
<proteinExistence type="inferred from homology"/>
<dbReference type="Pfam" id="PF23276">
    <property type="entry name" value="TPR_24"/>
    <property type="match status" value="1"/>
</dbReference>
<dbReference type="PANTHER" id="PTHR46128:SF211">
    <property type="entry name" value="PENTACOTRIPEPTIDE-REPEAT REGION OF PRORP DOMAIN-CONTAINING PROTEIN"/>
    <property type="match status" value="1"/>
</dbReference>
<name>A0A6A6WJV8_9PEZI</name>
<organism evidence="5 6">
    <name type="scientific">Pseudovirgaria hyperparasitica</name>
    <dbReference type="NCBI Taxonomy" id="470096"/>
    <lineage>
        <taxon>Eukaryota</taxon>
        <taxon>Fungi</taxon>
        <taxon>Dikarya</taxon>
        <taxon>Ascomycota</taxon>
        <taxon>Pezizomycotina</taxon>
        <taxon>Dothideomycetes</taxon>
        <taxon>Dothideomycetes incertae sedis</taxon>
        <taxon>Acrospermales</taxon>
        <taxon>Acrospermaceae</taxon>
        <taxon>Pseudovirgaria</taxon>
    </lineage>
</organism>
<keyword evidence="6" id="KW-1185">Reference proteome</keyword>
<dbReference type="Proteomes" id="UP000799437">
    <property type="component" value="Unassembled WGS sequence"/>
</dbReference>
<dbReference type="Pfam" id="PF13812">
    <property type="entry name" value="PPR_3"/>
    <property type="match status" value="1"/>
</dbReference>
<dbReference type="InterPro" id="IPR050872">
    <property type="entry name" value="PPR_P_subfamily"/>
</dbReference>
<gene>
    <name evidence="5" type="ORF">EJ05DRAFT_497097</name>
</gene>
<reference evidence="5" key="1">
    <citation type="journal article" date="2020" name="Stud. Mycol.">
        <title>101 Dothideomycetes genomes: a test case for predicting lifestyles and emergence of pathogens.</title>
        <authorList>
            <person name="Haridas S."/>
            <person name="Albert R."/>
            <person name="Binder M."/>
            <person name="Bloem J."/>
            <person name="Labutti K."/>
            <person name="Salamov A."/>
            <person name="Andreopoulos B."/>
            <person name="Baker S."/>
            <person name="Barry K."/>
            <person name="Bills G."/>
            <person name="Bluhm B."/>
            <person name="Cannon C."/>
            <person name="Castanera R."/>
            <person name="Culley D."/>
            <person name="Daum C."/>
            <person name="Ezra D."/>
            <person name="Gonzalez J."/>
            <person name="Henrissat B."/>
            <person name="Kuo A."/>
            <person name="Liang C."/>
            <person name="Lipzen A."/>
            <person name="Lutzoni F."/>
            <person name="Magnuson J."/>
            <person name="Mondo S."/>
            <person name="Nolan M."/>
            <person name="Ohm R."/>
            <person name="Pangilinan J."/>
            <person name="Park H.-J."/>
            <person name="Ramirez L."/>
            <person name="Alfaro M."/>
            <person name="Sun H."/>
            <person name="Tritt A."/>
            <person name="Yoshinaga Y."/>
            <person name="Zwiers L.-H."/>
            <person name="Turgeon B."/>
            <person name="Goodwin S."/>
            <person name="Spatafora J."/>
            <person name="Crous P."/>
            <person name="Grigoriev I."/>
        </authorList>
    </citation>
    <scope>NUCLEOTIDE SEQUENCE</scope>
    <source>
        <strain evidence="5">CBS 121739</strain>
    </source>
</reference>